<dbReference type="GO" id="GO:0008840">
    <property type="term" value="F:4-hydroxy-tetrahydrodipicolinate synthase activity"/>
    <property type="evidence" value="ECO:0007669"/>
    <property type="project" value="TreeGrafter"/>
</dbReference>
<comment type="similarity">
    <text evidence="2">Belongs to the DapA family.</text>
</comment>
<evidence type="ECO:0000256" key="2">
    <source>
        <dbReference type="PIRNR" id="PIRNR001365"/>
    </source>
</evidence>
<evidence type="ECO:0000313" key="5">
    <source>
        <dbReference type="EMBL" id="RIX97430.1"/>
    </source>
</evidence>
<dbReference type="RefSeq" id="WP_119541621.1">
    <property type="nucleotide sequence ID" value="NZ_QYRN01000015.1"/>
</dbReference>
<feature type="binding site" evidence="4">
    <location>
        <position position="48"/>
    </location>
    <ligand>
        <name>pyruvate</name>
        <dbReference type="ChEBI" id="CHEBI:15361"/>
    </ligand>
</feature>
<keyword evidence="1 2" id="KW-0456">Lyase</keyword>
<keyword evidence="6" id="KW-1185">Reference proteome</keyword>
<evidence type="ECO:0000313" key="6">
    <source>
        <dbReference type="Proteomes" id="UP000265750"/>
    </source>
</evidence>
<sequence>MWNVSFGLSAALTTPFDEGGGCAPEIAVRHAQRCLRDGCGSVTLFGTTGEGASVAAGERTAMLEAFRAAGIDGERLVACVMANAQGDAVVQAAEILGGGAKGVLLAPPSYFKNLSEEGLLRWFCEVIQALGAEARGIILYNIPSVTAVELPVSLIGALRSAFPGAIAGVKDSSGDWSYTERLLAAHRDLAILIGDERSLAAGIRLGAQGAISGMANVLPQRLATLVRTGRDDPALGDLVRAVLRHPVTPAVKALVAHRTGDEGWIRVRAPLVPTPADARIELGTLLDGLSPAAAAA</sequence>
<comment type="caution">
    <text evidence="5">The sequence shown here is derived from an EMBL/GenBank/DDBJ whole genome shotgun (WGS) entry which is preliminary data.</text>
</comment>
<dbReference type="Proteomes" id="UP000265750">
    <property type="component" value="Unassembled WGS sequence"/>
</dbReference>
<protein>
    <submittedName>
        <fullName evidence="5">Dihydrodipicolinate synthase family protein</fullName>
    </submittedName>
</protein>
<dbReference type="EMBL" id="QYRN01000015">
    <property type="protein sequence ID" value="RIX97430.1"/>
    <property type="molecule type" value="Genomic_DNA"/>
</dbReference>
<gene>
    <name evidence="5" type="ORF">D3218_18820</name>
</gene>
<organism evidence="5 6">
    <name type="scientific">Aureimonas flava</name>
    <dbReference type="NCBI Taxonomy" id="2320271"/>
    <lineage>
        <taxon>Bacteria</taxon>
        <taxon>Pseudomonadati</taxon>
        <taxon>Pseudomonadota</taxon>
        <taxon>Alphaproteobacteria</taxon>
        <taxon>Hyphomicrobiales</taxon>
        <taxon>Aurantimonadaceae</taxon>
        <taxon>Aureimonas</taxon>
    </lineage>
</organism>
<feature type="active site" description="Proton donor/acceptor" evidence="3">
    <location>
        <position position="140"/>
    </location>
</feature>
<dbReference type="PANTHER" id="PTHR12128">
    <property type="entry name" value="DIHYDRODIPICOLINATE SYNTHASE"/>
    <property type="match status" value="1"/>
</dbReference>
<feature type="active site" description="Schiff-base intermediate with substrate" evidence="3">
    <location>
        <position position="170"/>
    </location>
</feature>
<accession>A0A3A1WEB0</accession>
<dbReference type="OrthoDB" id="7157803at2"/>
<dbReference type="InterPro" id="IPR002220">
    <property type="entry name" value="DapA-like"/>
</dbReference>
<evidence type="ECO:0000256" key="4">
    <source>
        <dbReference type="PIRSR" id="PIRSR001365-2"/>
    </source>
</evidence>
<dbReference type="PANTHER" id="PTHR12128:SF67">
    <property type="entry name" value="BLR3884 PROTEIN"/>
    <property type="match status" value="1"/>
</dbReference>
<dbReference type="InterPro" id="IPR013785">
    <property type="entry name" value="Aldolase_TIM"/>
</dbReference>
<dbReference type="Gene3D" id="3.20.20.70">
    <property type="entry name" value="Aldolase class I"/>
    <property type="match status" value="1"/>
</dbReference>
<proteinExistence type="inferred from homology"/>
<feature type="binding site" evidence="4">
    <location>
        <position position="211"/>
    </location>
    <ligand>
        <name>pyruvate</name>
        <dbReference type="ChEBI" id="CHEBI:15361"/>
    </ligand>
</feature>
<dbReference type="PRINTS" id="PR00146">
    <property type="entry name" value="DHPICSNTHASE"/>
</dbReference>
<dbReference type="PIRSF" id="PIRSF001365">
    <property type="entry name" value="DHDPS"/>
    <property type="match status" value="1"/>
</dbReference>
<dbReference type="SUPFAM" id="SSF51569">
    <property type="entry name" value="Aldolase"/>
    <property type="match status" value="1"/>
</dbReference>
<evidence type="ECO:0000256" key="1">
    <source>
        <dbReference type="ARBA" id="ARBA00023239"/>
    </source>
</evidence>
<dbReference type="SMART" id="SM01130">
    <property type="entry name" value="DHDPS"/>
    <property type="match status" value="1"/>
</dbReference>
<dbReference type="CDD" id="cd00408">
    <property type="entry name" value="DHDPS-like"/>
    <property type="match status" value="1"/>
</dbReference>
<reference evidence="6" key="1">
    <citation type="submission" date="2018-09" db="EMBL/GenBank/DDBJ databases">
        <authorList>
            <person name="Tuo L."/>
        </authorList>
    </citation>
    <scope>NUCLEOTIDE SEQUENCE [LARGE SCALE GENOMIC DNA]</scope>
    <source>
        <strain evidence="6">M2BS4Y-1</strain>
    </source>
</reference>
<name>A0A3A1WEB0_9HYPH</name>
<evidence type="ECO:0000256" key="3">
    <source>
        <dbReference type="PIRSR" id="PIRSR001365-1"/>
    </source>
</evidence>
<dbReference type="AlphaFoldDB" id="A0A3A1WEB0"/>
<dbReference type="Pfam" id="PF00701">
    <property type="entry name" value="DHDPS"/>
    <property type="match status" value="1"/>
</dbReference>